<comment type="caution">
    <text evidence="1">The sequence shown here is derived from an EMBL/GenBank/DDBJ whole genome shotgun (WGS) entry which is preliminary data.</text>
</comment>
<dbReference type="AlphaFoldDB" id="A0A0F8VBD9"/>
<organism evidence="1">
    <name type="scientific">marine sediment metagenome</name>
    <dbReference type="NCBI Taxonomy" id="412755"/>
    <lineage>
        <taxon>unclassified sequences</taxon>
        <taxon>metagenomes</taxon>
        <taxon>ecological metagenomes</taxon>
    </lineage>
</organism>
<name>A0A0F8VBD9_9ZZZZ</name>
<sequence length="114" mass="13224">MKIKDLKKLIMECNDLSKIYVHISQNKNYEQYGVSKVSSNPIHLELDVKKHHESTIEIIELKNVIERYGDDTSFGFTIIDQRFKIQQMGEFDSARLDGDGNLNFYGHVPPRPVL</sequence>
<dbReference type="EMBL" id="LAZR01070378">
    <property type="protein sequence ID" value="KKK41707.1"/>
    <property type="molecule type" value="Genomic_DNA"/>
</dbReference>
<proteinExistence type="predicted"/>
<protein>
    <submittedName>
        <fullName evidence="1">Uncharacterized protein</fullName>
    </submittedName>
</protein>
<evidence type="ECO:0000313" key="1">
    <source>
        <dbReference type="EMBL" id="KKK41707.1"/>
    </source>
</evidence>
<gene>
    <name evidence="1" type="ORF">LCGC14_2578590</name>
</gene>
<reference evidence="1" key="1">
    <citation type="journal article" date="2015" name="Nature">
        <title>Complex archaea that bridge the gap between prokaryotes and eukaryotes.</title>
        <authorList>
            <person name="Spang A."/>
            <person name="Saw J.H."/>
            <person name="Jorgensen S.L."/>
            <person name="Zaremba-Niedzwiedzka K."/>
            <person name="Martijn J."/>
            <person name="Lind A.E."/>
            <person name="van Eijk R."/>
            <person name="Schleper C."/>
            <person name="Guy L."/>
            <person name="Ettema T.J."/>
        </authorList>
    </citation>
    <scope>NUCLEOTIDE SEQUENCE</scope>
</reference>
<accession>A0A0F8VBD9</accession>